<feature type="transmembrane region" description="Helical" evidence="1">
    <location>
        <begin position="108"/>
        <end position="140"/>
    </location>
</feature>
<feature type="transmembrane region" description="Helical" evidence="1">
    <location>
        <begin position="217"/>
        <end position="235"/>
    </location>
</feature>
<feature type="transmembrane region" description="Helical" evidence="1">
    <location>
        <begin position="160"/>
        <end position="183"/>
    </location>
</feature>
<feature type="transmembrane region" description="Helical" evidence="1">
    <location>
        <begin position="326"/>
        <end position="347"/>
    </location>
</feature>
<dbReference type="RefSeq" id="WP_341408797.1">
    <property type="nucleotide sequence ID" value="NZ_JBBUTH010000001.1"/>
</dbReference>
<dbReference type="Pfam" id="PF13194">
    <property type="entry name" value="DUF4010"/>
    <property type="match status" value="1"/>
</dbReference>
<feature type="domain" description="MgtC/SapB/SrpB/YhiD N-terminal" evidence="2">
    <location>
        <begin position="18"/>
        <end position="145"/>
    </location>
</feature>
<keyword evidence="1" id="KW-0812">Transmembrane</keyword>
<evidence type="ECO:0000259" key="2">
    <source>
        <dbReference type="Pfam" id="PF02308"/>
    </source>
</evidence>
<feature type="transmembrane region" description="Helical" evidence="1">
    <location>
        <begin position="12"/>
        <end position="30"/>
    </location>
</feature>
<comment type="caution">
    <text evidence="4">The sequence shown here is derived from an EMBL/GenBank/DDBJ whole genome shotgun (WGS) entry which is preliminary data.</text>
</comment>
<dbReference type="Proteomes" id="UP001365405">
    <property type="component" value="Unassembled WGS sequence"/>
</dbReference>
<evidence type="ECO:0000259" key="3">
    <source>
        <dbReference type="Pfam" id="PF13194"/>
    </source>
</evidence>
<evidence type="ECO:0000313" key="5">
    <source>
        <dbReference type="Proteomes" id="UP001365405"/>
    </source>
</evidence>
<dbReference type="InterPro" id="IPR049177">
    <property type="entry name" value="MgtC_SapB_SrpB_YhiD_N"/>
</dbReference>
<feature type="transmembrane region" description="Helical" evidence="1">
    <location>
        <begin position="353"/>
        <end position="374"/>
    </location>
</feature>
<keyword evidence="1" id="KW-1133">Transmembrane helix</keyword>
<feature type="transmembrane region" description="Helical" evidence="1">
    <location>
        <begin position="276"/>
        <end position="294"/>
    </location>
</feature>
<evidence type="ECO:0000256" key="1">
    <source>
        <dbReference type="SAM" id="Phobius"/>
    </source>
</evidence>
<feature type="transmembrane region" description="Helical" evidence="1">
    <location>
        <begin position="67"/>
        <end position="87"/>
    </location>
</feature>
<keyword evidence="1" id="KW-0472">Membrane</keyword>
<keyword evidence="5" id="KW-1185">Reference proteome</keyword>
<feature type="transmembrane region" description="Helical" evidence="1">
    <location>
        <begin position="412"/>
        <end position="437"/>
    </location>
</feature>
<feature type="transmembrane region" description="Helical" evidence="1">
    <location>
        <begin position="386"/>
        <end position="406"/>
    </location>
</feature>
<evidence type="ECO:0000313" key="4">
    <source>
        <dbReference type="EMBL" id="MEK8049125.1"/>
    </source>
</evidence>
<proteinExistence type="predicted"/>
<accession>A0ABU9CFP7</accession>
<protein>
    <submittedName>
        <fullName evidence="4">DUF4010 domain-containing protein</fullName>
    </submittedName>
</protein>
<feature type="domain" description="DUF4010" evidence="3">
    <location>
        <begin position="196"/>
        <end position="407"/>
    </location>
</feature>
<feature type="transmembrane region" description="Helical" evidence="1">
    <location>
        <begin position="190"/>
        <end position="211"/>
    </location>
</feature>
<dbReference type="InterPro" id="IPR025105">
    <property type="entry name" value="DUF4010"/>
</dbReference>
<organism evidence="4 5">
    <name type="scientific">Pseudaquabacterium inlustre</name>
    <dbReference type="NCBI Taxonomy" id="2984192"/>
    <lineage>
        <taxon>Bacteria</taxon>
        <taxon>Pseudomonadati</taxon>
        <taxon>Pseudomonadota</taxon>
        <taxon>Betaproteobacteria</taxon>
        <taxon>Burkholderiales</taxon>
        <taxon>Sphaerotilaceae</taxon>
        <taxon>Pseudaquabacterium</taxon>
    </lineage>
</organism>
<dbReference type="EMBL" id="JBBUTH010000001">
    <property type="protein sequence ID" value="MEK8049125.1"/>
    <property type="molecule type" value="Genomic_DNA"/>
</dbReference>
<dbReference type="Pfam" id="PF02308">
    <property type="entry name" value="MgtC"/>
    <property type="match status" value="1"/>
</dbReference>
<gene>
    <name evidence="4" type="ORF">AACH10_02635</name>
</gene>
<reference evidence="4 5" key="1">
    <citation type="submission" date="2024-04" db="EMBL/GenBank/DDBJ databases">
        <title>Novel species of the genus Ideonella isolated from streams.</title>
        <authorList>
            <person name="Lu H."/>
        </authorList>
    </citation>
    <scope>NUCLEOTIDE SEQUENCE [LARGE SCALE GENOMIC DNA]</scope>
    <source>
        <strain evidence="4 5">DXS22W</strain>
    </source>
</reference>
<dbReference type="PANTHER" id="PTHR39084">
    <property type="entry name" value="MEMBRANE PROTEIN-RELATED"/>
    <property type="match status" value="1"/>
</dbReference>
<dbReference type="PANTHER" id="PTHR39084:SF1">
    <property type="entry name" value="DUF4010 DOMAIN-CONTAINING PROTEIN"/>
    <property type="match status" value="1"/>
</dbReference>
<feature type="transmembrane region" description="Helical" evidence="1">
    <location>
        <begin position="247"/>
        <end position="270"/>
    </location>
</feature>
<sequence length="439" mass="43092">MALEMPEAGAVQPLLLGLSVALGGGLLIGLERERRKGRGPQRGAAGIRSFTLVALAGALAQGLAQPALVAVGAVAVLLLAALAYLRSVRPPHPPAGGPPPDPGMTTELALVVTYLIGVLAMARPAVGAGMAALVAVLLAARGSLHRFATRVLSEDELHDGLLLAAVALVLVPLVPQQPVAWLGGLQPHQIAALVLLILLLQAAGHVALRLVGPDVGLALSGLISGFVSSTATVASMGSRLRAHPNQVAACTAGAMLSTAATWLQAMAMLGAVAPSLALRALPALAAGAVVALAWGTAQAWHGRQAGAPAAARGASPPGRALRVREALLVAALLTGVSVAVAMAQRAFGQAGALAGAALAGFGDAHSGVAALGAVAHQGGLSDAQALRGVLITLGTNSLTRVVVALGSGGTGFGLRVAGCLGTALAAATGTALLTGALRP</sequence>
<name>A0ABU9CFP7_9BURK</name>